<dbReference type="AlphaFoldDB" id="A0A4V6P2H2"/>
<dbReference type="Proteomes" id="UP000295110">
    <property type="component" value="Unassembled WGS sequence"/>
</dbReference>
<sequence>MATRAVITLPAAIQAGVAFEVRATVAHAMETGYRAGDDGSRLPRDLVRRFECRLDGELVFAADLYAAVSANPYLAFWLRVGKAGELSFAWFGDRGFEHRETRALSVA</sequence>
<keyword evidence="3" id="KW-1185">Reference proteome</keyword>
<dbReference type="Gene3D" id="2.60.40.10">
    <property type="entry name" value="Immunoglobulins"/>
    <property type="match status" value="1"/>
</dbReference>
<dbReference type="InterPro" id="IPR013783">
    <property type="entry name" value="Ig-like_fold"/>
</dbReference>
<dbReference type="EMBL" id="SMBU01000040">
    <property type="protein sequence ID" value="TCU88351.1"/>
    <property type="molecule type" value="Genomic_DNA"/>
</dbReference>
<dbReference type="InterPro" id="IPR014880">
    <property type="entry name" value="SoxZ_dom"/>
</dbReference>
<evidence type="ECO:0000259" key="1">
    <source>
        <dbReference type="Pfam" id="PF08770"/>
    </source>
</evidence>
<dbReference type="InterPro" id="IPR014756">
    <property type="entry name" value="Ig_E-set"/>
</dbReference>
<organism evidence="2 3">
    <name type="scientific">Roseateles saccharophilus</name>
    <name type="common">Pseudomonas saccharophila</name>
    <dbReference type="NCBI Taxonomy" id="304"/>
    <lineage>
        <taxon>Bacteria</taxon>
        <taxon>Pseudomonadati</taxon>
        <taxon>Pseudomonadota</taxon>
        <taxon>Betaproteobacteria</taxon>
        <taxon>Burkholderiales</taxon>
        <taxon>Sphaerotilaceae</taxon>
        <taxon>Roseateles</taxon>
    </lineage>
</organism>
<reference evidence="2 3" key="1">
    <citation type="submission" date="2019-03" db="EMBL/GenBank/DDBJ databases">
        <title>Genomic Encyclopedia of Type Strains, Phase IV (KMG-IV): sequencing the most valuable type-strain genomes for metagenomic binning, comparative biology and taxonomic classification.</title>
        <authorList>
            <person name="Goeker M."/>
        </authorList>
    </citation>
    <scope>NUCLEOTIDE SEQUENCE [LARGE SCALE GENOMIC DNA]</scope>
    <source>
        <strain evidence="2 3">DSM 654</strain>
    </source>
</reference>
<dbReference type="RefSeq" id="WP_132576035.1">
    <property type="nucleotide sequence ID" value="NZ_CBCSGL010000046.1"/>
</dbReference>
<dbReference type="Pfam" id="PF08770">
    <property type="entry name" value="SoxZ"/>
    <property type="match status" value="1"/>
</dbReference>
<evidence type="ECO:0000313" key="2">
    <source>
        <dbReference type="EMBL" id="TCU88351.1"/>
    </source>
</evidence>
<proteinExistence type="predicted"/>
<dbReference type="OrthoDB" id="9795530at2"/>
<feature type="domain" description="Sulphur oxidation protein SoxZ" evidence="1">
    <location>
        <begin position="11"/>
        <end position="100"/>
    </location>
</feature>
<comment type="caution">
    <text evidence="2">The sequence shown here is derived from an EMBL/GenBank/DDBJ whole genome shotgun (WGS) entry which is preliminary data.</text>
</comment>
<name>A0A4V6P2H2_ROSSA</name>
<gene>
    <name evidence="2" type="ORF">EV671_104022</name>
</gene>
<dbReference type="SUPFAM" id="SSF81296">
    <property type="entry name" value="E set domains"/>
    <property type="match status" value="1"/>
</dbReference>
<protein>
    <submittedName>
        <fullName evidence="2">Sulfur-oxidizing protein SoxZ</fullName>
    </submittedName>
</protein>
<accession>A0A4V6P2H2</accession>
<evidence type="ECO:0000313" key="3">
    <source>
        <dbReference type="Proteomes" id="UP000295110"/>
    </source>
</evidence>